<feature type="transmembrane region" description="Helical" evidence="1">
    <location>
        <begin position="51"/>
        <end position="73"/>
    </location>
</feature>
<evidence type="ECO:0000313" key="3">
    <source>
        <dbReference type="EMBL" id="MBJ7316910.1"/>
    </source>
</evidence>
<keyword evidence="1" id="KW-0472">Membrane</keyword>
<evidence type="ECO:0000313" key="4">
    <source>
        <dbReference type="Proteomes" id="UP000621390"/>
    </source>
</evidence>
<accession>A0A8I1GBB0</accession>
<proteinExistence type="predicted"/>
<dbReference type="AlphaFoldDB" id="A0A8I1GBB0"/>
<name>A0A8I1GBB0_9GAMM</name>
<sequence length="86" mass="9229">MNQDENEVYTMLAYMHSIFAGGLAGGAAWISPYLVAVPILGPPIDLIGLPIILHVASFAAGIAAGLFVGHYTLRKLLHRIEKANQE</sequence>
<feature type="transmembrane region" description="Helical" evidence="1">
    <location>
        <begin position="12"/>
        <end position="31"/>
    </location>
</feature>
<evidence type="ECO:0000313" key="2">
    <source>
        <dbReference type="EMBL" id="MBJ7266353.1"/>
    </source>
</evidence>
<keyword evidence="1" id="KW-1133">Transmembrane helix</keyword>
<keyword evidence="5" id="KW-1185">Reference proteome</keyword>
<organism evidence="3 4">
    <name type="scientific">Idiomarina abyssalis</name>
    <dbReference type="NCBI Taxonomy" id="86102"/>
    <lineage>
        <taxon>Bacteria</taxon>
        <taxon>Pseudomonadati</taxon>
        <taxon>Pseudomonadota</taxon>
        <taxon>Gammaproteobacteria</taxon>
        <taxon>Alteromonadales</taxon>
        <taxon>Idiomarinaceae</taxon>
        <taxon>Idiomarina</taxon>
    </lineage>
</organism>
<protein>
    <submittedName>
        <fullName evidence="3">Uncharacterized protein</fullName>
    </submittedName>
</protein>
<comment type="caution">
    <text evidence="3">The sequence shown here is derived from an EMBL/GenBank/DDBJ whole genome shotgun (WGS) entry which is preliminary data.</text>
</comment>
<evidence type="ECO:0000313" key="5">
    <source>
        <dbReference type="Proteomes" id="UP000655994"/>
    </source>
</evidence>
<gene>
    <name evidence="2" type="ORF">JHC10_05265</name>
    <name evidence="3" type="ORF">JHC11_13015</name>
</gene>
<evidence type="ECO:0000256" key="1">
    <source>
        <dbReference type="SAM" id="Phobius"/>
    </source>
</evidence>
<keyword evidence="1" id="KW-0812">Transmembrane</keyword>
<dbReference type="RefSeq" id="WP_199494070.1">
    <property type="nucleotide sequence ID" value="NZ_JAEMOP010000009.1"/>
</dbReference>
<dbReference type="Proteomes" id="UP000655994">
    <property type="component" value="Unassembled WGS sequence"/>
</dbReference>
<reference evidence="3 5" key="1">
    <citation type="submission" date="2020-09" db="EMBL/GenBank/DDBJ databases">
        <title>Draft Genomes of Bacterial Isolates from North Pond Shallow Sediments.</title>
        <authorList>
            <person name="Kiel Reese B."/>
            <person name="Mullis M."/>
            <person name="Weisend R.E."/>
        </authorList>
    </citation>
    <scope>NUCLEOTIDE SEQUENCE</scope>
    <source>
        <strain evidence="3">KJE-2</strain>
        <strain evidence="2 5">KJE-3</strain>
    </source>
</reference>
<dbReference type="Proteomes" id="UP000621390">
    <property type="component" value="Unassembled WGS sequence"/>
</dbReference>
<dbReference type="EMBL" id="JAEMOP010000009">
    <property type="protein sequence ID" value="MBJ7316910.1"/>
    <property type="molecule type" value="Genomic_DNA"/>
</dbReference>
<dbReference type="EMBL" id="JAEMOS010000014">
    <property type="protein sequence ID" value="MBJ7266353.1"/>
    <property type="molecule type" value="Genomic_DNA"/>
</dbReference>